<reference evidence="3 4" key="1">
    <citation type="submission" date="2018-03" db="EMBL/GenBank/DDBJ databases">
        <title>Draft Genome Sequences of the Obligatory Marine Myxobacteria Enhygromyxa salina SWB005.</title>
        <authorList>
            <person name="Poehlein A."/>
            <person name="Moghaddam J.A."/>
            <person name="Harms H."/>
            <person name="Alanjari M."/>
            <person name="Koenig G.M."/>
            <person name="Daniel R."/>
            <person name="Schaeberle T.F."/>
        </authorList>
    </citation>
    <scope>NUCLEOTIDE SEQUENCE [LARGE SCALE GENOMIC DNA]</scope>
    <source>
        <strain evidence="3 4">SWB005</strain>
    </source>
</reference>
<accession>A0A2S9Y7D9</accession>
<feature type="region of interest" description="Disordered" evidence="1">
    <location>
        <begin position="21"/>
        <end position="67"/>
    </location>
</feature>
<proteinExistence type="predicted"/>
<protein>
    <recommendedName>
        <fullName evidence="2">YHYH domain-containing protein</fullName>
    </recommendedName>
</protein>
<keyword evidence="4" id="KW-1185">Reference proteome</keyword>
<feature type="domain" description="YHYH" evidence="2">
    <location>
        <begin position="133"/>
        <end position="224"/>
    </location>
</feature>
<dbReference type="Proteomes" id="UP000237968">
    <property type="component" value="Unassembled WGS sequence"/>
</dbReference>
<evidence type="ECO:0000259" key="2">
    <source>
        <dbReference type="Pfam" id="PF14240"/>
    </source>
</evidence>
<evidence type="ECO:0000256" key="1">
    <source>
        <dbReference type="SAM" id="MobiDB-lite"/>
    </source>
</evidence>
<evidence type="ECO:0000313" key="3">
    <source>
        <dbReference type="EMBL" id="PRQ01014.1"/>
    </source>
</evidence>
<sequence>MTTTSLIRSLTAAAAVLVAGCDSSSSDTMSGATGTETAGSETSGSETSGSDTSSTDTSDGGEGLHPAFAEFDVDNTDIYLDGDEVVLETNGLPNHTSPYWGSGHELYEEPVEGWEDNATPSLIPGYDGSFTLRVPGDPEIADTATETPLDVIGLSVSGAAIFNEQEGMGILTEGVAAGLDYSGGHIGPSRYHYHTEPKAITNDDDTLVGVLTDGFFIYGRKCASTGDYPDDLDAAGGHTSTTQHTDTPEYHYHIENILFLDSYYIIFDGDFQGSPGTVQ</sequence>
<name>A0A2S9Y7D9_9BACT</name>
<comment type="caution">
    <text evidence="3">The sequence shown here is derived from an EMBL/GenBank/DDBJ whole genome shotgun (WGS) entry which is preliminary data.</text>
</comment>
<evidence type="ECO:0000313" key="4">
    <source>
        <dbReference type="Proteomes" id="UP000237968"/>
    </source>
</evidence>
<dbReference type="AlphaFoldDB" id="A0A2S9Y7D9"/>
<feature type="compositionally biased region" description="Low complexity" evidence="1">
    <location>
        <begin position="30"/>
        <end position="58"/>
    </location>
</feature>
<gene>
    <name evidence="3" type="ORF">ENSA5_26960</name>
</gene>
<dbReference type="Pfam" id="PF14240">
    <property type="entry name" value="YHYH"/>
    <property type="match status" value="1"/>
</dbReference>
<dbReference type="InterPro" id="IPR025924">
    <property type="entry name" value="YHYH_dom"/>
</dbReference>
<organism evidence="3 4">
    <name type="scientific">Enhygromyxa salina</name>
    <dbReference type="NCBI Taxonomy" id="215803"/>
    <lineage>
        <taxon>Bacteria</taxon>
        <taxon>Pseudomonadati</taxon>
        <taxon>Myxococcota</taxon>
        <taxon>Polyangia</taxon>
        <taxon>Nannocystales</taxon>
        <taxon>Nannocystaceae</taxon>
        <taxon>Enhygromyxa</taxon>
    </lineage>
</organism>
<dbReference type="EMBL" id="PVNK01000136">
    <property type="protein sequence ID" value="PRQ01014.1"/>
    <property type="molecule type" value="Genomic_DNA"/>
</dbReference>